<evidence type="ECO:0000256" key="2">
    <source>
        <dbReference type="SAM" id="SignalP"/>
    </source>
</evidence>
<keyword evidence="1" id="KW-0472">Membrane</keyword>
<feature type="transmembrane region" description="Helical" evidence="1">
    <location>
        <begin position="112"/>
        <end position="129"/>
    </location>
</feature>
<keyword evidence="4" id="KW-1185">Reference proteome</keyword>
<keyword evidence="1" id="KW-1133">Transmembrane helix</keyword>
<gene>
    <name evidence="3" type="ORF">CYCCA115_LOCUS10149</name>
</gene>
<feature type="chain" id="PRO_5042250393" evidence="2">
    <location>
        <begin position="33"/>
        <end position="443"/>
    </location>
</feature>
<feature type="transmembrane region" description="Helical" evidence="1">
    <location>
        <begin position="149"/>
        <end position="169"/>
    </location>
</feature>
<name>A0AAD2CWS8_9STRA</name>
<keyword evidence="2" id="KW-0732">Signal</keyword>
<dbReference type="AlphaFoldDB" id="A0AAD2CWS8"/>
<feature type="transmembrane region" description="Helical" evidence="1">
    <location>
        <begin position="330"/>
        <end position="349"/>
    </location>
</feature>
<feature type="transmembrane region" description="Helical" evidence="1">
    <location>
        <begin position="213"/>
        <end position="235"/>
    </location>
</feature>
<feature type="transmembrane region" description="Helical" evidence="1">
    <location>
        <begin position="296"/>
        <end position="318"/>
    </location>
</feature>
<evidence type="ECO:0000256" key="1">
    <source>
        <dbReference type="SAM" id="Phobius"/>
    </source>
</evidence>
<evidence type="ECO:0000313" key="4">
    <source>
        <dbReference type="Proteomes" id="UP001295423"/>
    </source>
</evidence>
<keyword evidence="1" id="KW-0812">Transmembrane</keyword>
<dbReference type="EMBL" id="CAKOGP040001557">
    <property type="protein sequence ID" value="CAJ1946007.1"/>
    <property type="molecule type" value="Genomic_DNA"/>
</dbReference>
<organism evidence="3 4">
    <name type="scientific">Cylindrotheca closterium</name>
    <dbReference type="NCBI Taxonomy" id="2856"/>
    <lineage>
        <taxon>Eukaryota</taxon>
        <taxon>Sar</taxon>
        <taxon>Stramenopiles</taxon>
        <taxon>Ochrophyta</taxon>
        <taxon>Bacillariophyta</taxon>
        <taxon>Bacillariophyceae</taxon>
        <taxon>Bacillariophycidae</taxon>
        <taxon>Bacillariales</taxon>
        <taxon>Bacillariaceae</taxon>
        <taxon>Cylindrotheca</taxon>
    </lineage>
</organism>
<reference evidence="3" key="1">
    <citation type="submission" date="2023-08" db="EMBL/GenBank/DDBJ databases">
        <authorList>
            <person name="Audoor S."/>
            <person name="Bilcke G."/>
        </authorList>
    </citation>
    <scope>NUCLEOTIDE SEQUENCE</scope>
</reference>
<dbReference type="Proteomes" id="UP001295423">
    <property type="component" value="Unassembled WGS sequence"/>
</dbReference>
<comment type="caution">
    <text evidence="3">The sequence shown here is derived from an EMBL/GenBank/DDBJ whole genome shotgun (WGS) entry which is preliminary data.</text>
</comment>
<feature type="signal peptide" evidence="2">
    <location>
        <begin position="1"/>
        <end position="32"/>
    </location>
</feature>
<protein>
    <submittedName>
        <fullName evidence="3">Uncharacterized protein</fullName>
    </submittedName>
</protein>
<sequence>MMRASPSSRRRPRIASPLFLVLICGAGGHVQALDWKKSLAEGKSFSLPKNLLSGINFDIVKKNETNAYQMIASRVWGTMKGLQGSDGTFNAADSSSSSSSVEYYSSNVSSDVALIGSLLSWLYASWIALMTPHPNPAVAATLPLRHDILTFSQAVAFQVPIMVAAFTALEQNNGNDLTLHRRLLLGIGTMSLWTGAGVFYGKTFSRGYELFSTGFRYTIATIEIAIAFWCFSRWAESVVVPLDKKKKFLISRLLRGSVGSVMSLLHGSSDSGDNYIVIAHKKPSMDNPEDIDTNDIALYTASTIGLLALSILPQLTSFPTATIPTILGKRFSRAASGITFLAAVMAYSLRDYYLKARSNGTRNNHNEHLLPLPIQTLRKGLAIGAIGHLCLVVGKFVGIDGGGLLMEGNGLWEFYPSMVNAARAATTLMFVTFWITAFVCTRR</sequence>
<evidence type="ECO:0000313" key="3">
    <source>
        <dbReference type="EMBL" id="CAJ1946007.1"/>
    </source>
</evidence>
<proteinExistence type="predicted"/>
<accession>A0AAD2CWS8</accession>
<feature type="transmembrane region" description="Helical" evidence="1">
    <location>
        <begin position="421"/>
        <end position="440"/>
    </location>
</feature>
<feature type="transmembrane region" description="Helical" evidence="1">
    <location>
        <begin position="181"/>
        <end position="201"/>
    </location>
</feature>